<dbReference type="InterPro" id="IPR036291">
    <property type="entry name" value="NAD(P)-bd_dom_sf"/>
</dbReference>
<feature type="domain" description="NmrA-like" evidence="1">
    <location>
        <begin position="2"/>
        <end position="274"/>
    </location>
</feature>
<reference evidence="2" key="1">
    <citation type="submission" date="2021-03" db="EMBL/GenBank/DDBJ databases">
        <title>Revisited historic fungal species revealed as producer of novel bioactive compounds through whole genome sequencing and comparative genomics.</title>
        <authorList>
            <person name="Vignolle G.A."/>
            <person name="Hochenegger N."/>
            <person name="Mach R.L."/>
            <person name="Mach-Aigner A.R."/>
            <person name="Javad Rahimi M."/>
            <person name="Salim K.A."/>
            <person name="Chan C.M."/>
            <person name="Lim L.B.L."/>
            <person name="Cai F."/>
            <person name="Druzhinina I.S."/>
            <person name="U'Ren J.M."/>
            <person name="Derntl C."/>
        </authorList>
    </citation>
    <scope>NUCLEOTIDE SEQUENCE</scope>
    <source>
        <strain evidence="2">TUCIM 5799</strain>
    </source>
</reference>
<evidence type="ECO:0000259" key="1">
    <source>
        <dbReference type="Pfam" id="PF05368"/>
    </source>
</evidence>
<dbReference type="AlphaFoldDB" id="A0A9P9WF46"/>
<dbReference type="InterPro" id="IPR008030">
    <property type="entry name" value="NmrA-like"/>
</dbReference>
<name>A0A9P9WF46_9PEZI</name>
<gene>
    <name evidence="2" type="ORF">JX265_010117</name>
</gene>
<sequence>MASSVIVFGPTGQVGSVVARTAAEQGVDVWLAMRDPTKNIRGIGKDQEDSAGFRRIQADLQEPETVTQAVKMSGAKRAFIYLVHGAPDHLQGAILAMKAAGIEFVVFLSSFTILTNQPLRDIPPSELLAHVHGQVEANLHDTFGPDHYTAVRSGCFATNLLAERSGIVANDVKLYGGTFEQDNIVPSDIGKVIGNILVSGPRNGQNNIVYLYGPKIRSIHESIVTIGKVLGKDLSITTLGPKEGYDNYISHGMTPQYAEFMVKTLSTKGPDKGHGERFPRYEEGVSNVKLYTGKPATTLDDWVKENKVIFET</sequence>
<protein>
    <recommendedName>
        <fullName evidence="1">NmrA-like domain-containing protein</fullName>
    </recommendedName>
</protein>
<dbReference type="Proteomes" id="UP000829685">
    <property type="component" value="Unassembled WGS sequence"/>
</dbReference>
<dbReference type="PANTHER" id="PTHR43162">
    <property type="match status" value="1"/>
</dbReference>
<dbReference type="SUPFAM" id="SSF51735">
    <property type="entry name" value="NAD(P)-binding Rossmann-fold domains"/>
    <property type="match status" value="1"/>
</dbReference>
<dbReference type="Pfam" id="PF05368">
    <property type="entry name" value="NmrA"/>
    <property type="match status" value="1"/>
</dbReference>
<accession>A0A9P9WF46</accession>
<keyword evidence="3" id="KW-1185">Reference proteome</keyword>
<dbReference type="PANTHER" id="PTHR43162:SF1">
    <property type="entry name" value="PRESTALK A DIFFERENTIATION PROTEIN A"/>
    <property type="match status" value="1"/>
</dbReference>
<organism evidence="2 3">
    <name type="scientific">Neoarthrinium moseri</name>
    <dbReference type="NCBI Taxonomy" id="1658444"/>
    <lineage>
        <taxon>Eukaryota</taxon>
        <taxon>Fungi</taxon>
        <taxon>Dikarya</taxon>
        <taxon>Ascomycota</taxon>
        <taxon>Pezizomycotina</taxon>
        <taxon>Sordariomycetes</taxon>
        <taxon>Xylariomycetidae</taxon>
        <taxon>Amphisphaeriales</taxon>
        <taxon>Apiosporaceae</taxon>
        <taxon>Neoarthrinium</taxon>
    </lineage>
</organism>
<comment type="caution">
    <text evidence="2">The sequence shown here is derived from an EMBL/GenBank/DDBJ whole genome shotgun (WGS) entry which is preliminary data.</text>
</comment>
<dbReference type="EMBL" id="JAFIMR010000032">
    <property type="protein sequence ID" value="KAI1860193.1"/>
    <property type="molecule type" value="Genomic_DNA"/>
</dbReference>
<proteinExistence type="predicted"/>
<evidence type="ECO:0000313" key="2">
    <source>
        <dbReference type="EMBL" id="KAI1860193.1"/>
    </source>
</evidence>
<dbReference type="Gene3D" id="3.40.50.720">
    <property type="entry name" value="NAD(P)-binding Rossmann-like Domain"/>
    <property type="match status" value="1"/>
</dbReference>
<evidence type="ECO:0000313" key="3">
    <source>
        <dbReference type="Proteomes" id="UP000829685"/>
    </source>
</evidence>
<dbReference type="InterPro" id="IPR051604">
    <property type="entry name" value="Ergot_Alk_Oxidoreductase"/>
</dbReference>